<feature type="domain" description="CusB-like barrel-sandwich hybrid" evidence="5">
    <location>
        <begin position="151"/>
        <end position="260"/>
    </location>
</feature>
<dbReference type="Pfam" id="PF25869">
    <property type="entry name" value="3HB_CusB"/>
    <property type="match status" value="1"/>
</dbReference>
<gene>
    <name evidence="7" type="ORF">DZ860_07460</name>
</gene>
<comment type="similarity">
    <text evidence="1">Belongs to the membrane fusion protein (MFP) (TC 8.A.1) family.</text>
</comment>
<dbReference type="Proteomes" id="UP000273252">
    <property type="component" value="Unassembled WGS sequence"/>
</dbReference>
<dbReference type="Gene3D" id="2.40.420.20">
    <property type="match status" value="1"/>
</dbReference>
<keyword evidence="8" id="KW-1185">Reference proteome</keyword>
<evidence type="ECO:0000259" key="5">
    <source>
        <dbReference type="Pfam" id="PF25919"/>
    </source>
</evidence>
<dbReference type="Pfam" id="PF25954">
    <property type="entry name" value="Beta-barrel_RND_2"/>
    <property type="match status" value="1"/>
</dbReference>
<dbReference type="InterPro" id="IPR042230">
    <property type="entry name" value="CusF_sf"/>
</dbReference>
<keyword evidence="2" id="KW-0813">Transport</keyword>
<evidence type="ECO:0000256" key="1">
    <source>
        <dbReference type="ARBA" id="ARBA00009477"/>
    </source>
</evidence>
<comment type="caution">
    <text evidence="7">The sequence shown here is derived from an EMBL/GenBank/DDBJ whole genome shotgun (WGS) entry which is preliminary data.</text>
</comment>
<dbReference type="PANTHER" id="PTHR30097">
    <property type="entry name" value="CATION EFFLUX SYSTEM PROTEIN CUSB"/>
    <property type="match status" value="1"/>
</dbReference>
<feature type="domain" description="Heavy metal binding" evidence="3">
    <location>
        <begin position="66"/>
        <end position="92"/>
    </location>
</feature>
<dbReference type="GO" id="GO:0060003">
    <property type="term" value="P:copper ion export"/>
    <property type="evidence" value="ECO:0007669"/>
    <property type="project" value="TreeGrafter"/>
</dbReference>
<name>A0A3A6QJH8_9VIBR</name>
<organism evidence="7 8">
    <name type="scientific">Vibrio sinensis</name>
    <dbReference type="NCBI Taxonomy" id="2302434"/>
    <lineage>
        <taxon>Bacteria</taxon>
        <taxon>Pseudomonadati</taxon>
        <taxon>Pseudomonadota</taxon>
        <taxon>Gammaproteobacteria</taxon>
        <taxon>Vibrionales</taxon>
        <taxon>Vibrionaceae</taxon>
        <taxon>Vibrio</taxon>
    </lineage>
</organism>
<evidence type="ECO:0000256" key="2">
    <source>
        <dbReference type="ARBA" id="ARBA00022448"/>
    </source>
</evidence>
<dbReference type="EMBL" id="QVMU01000004">
    <property type="protein sequence ID" value="RJX72980.1"/>
    <property type="molecule type" value="Genomic_DNA"/>
</dbReference>
<dbReference type="SUPFAM" id="SSF111369">
    <property type="entry name" value="HlyD-like secretion proteins"/>
    <property type="match status" value="1"/>
</dbReference>
<dbReference type="Pfam" id="PF25919">
    <property type="entry name" value="BSH_CusB"/>
    <property type="match status" value="1"/>
</dbReference>
<protein>
    <submittedName>
        <fullName evidence="7">Efflux RND transporter periplasmic adaptor subunit</fullName>
    </submittedName>
</protein>
<dbReference type="InterPro" id="IPR006143">
    <property type="entry name" value="RND_pump_MFP"/>
</dbReference>
<dbReference type="AlphaFoldDB" id="A0A3A6QJH8"/>
<dbReference type="FunFam" id="2.40.30.170:FF:000010">
    <property type="entry name" value="Efflux RND transporter periplasmic adaptor subunit"/>
    <property type="match status" value="1"/>
</dbReference>
<accession>A0A3A6QJH8</accession>
<dbReference type="Gene3D" id="6.10.140.730">
    <property type="match status" value="1"/>
</dbReference>
<dbReference type="Pfam" id="PF11604">
    <property type="entry name" value="CusF_Ec"/>
    <property type="match status" value="2"/>
</dbReference>
<feature type="domain" description="CusB-like beta-barrel" evidence="6">
    <location>
        <begin position="267"/>
        <end position="342"/>
    </location>
</feature>
<dbReference type="Gene3D" id="2.40.50.100">
    <property type="match status" value="1"/>
</dbReference>
<dbReference type="GO" id="GO:0016020">
    <property type="term" value="C:membrane"/>
    <property type="evidence" value="ECO:0007669"/>
    <property type="project" value="InterPro"/>
</dbReference>
<dbReference type="GO" id="GO:0015679">
    <property type="term" value="P:plasma membrane copper ion transport"/>
    <property type="evidence" value="ECO:0007669"/>
    <property type="project" value="TreeGrafter"/>
</dbReference>
<dbReference type="InterPro" id="IPR021647">
    <property type="entry name" value="CusF_Ec"/>
</dbReference>
<dbReference type="RefSeq" id="WP_120030302.1">
    <property type="nucleotide sequence ID" value="NZ_QVMU01000004.1"/>
</dbReference>
<dbReference type="PANTHER" id="PTHR30097:SF15">
    <property type="entry name" value="CATION EFFLUX SYSTEM PROTEIN CUSB"/>
    <property type="match status" value="1"/>
</dbReference>
<dbReference type="InterPro" id="IPR058792">
    <property type="entry name" value="Beta-barrel_RND_2"/>
</dbReference>
<dbReference type="Gene3D" id="2.40.50.320">
    <property type="entry name" value="Copper binding periplasmic protein CusF"/>
    <property type="match status" value="2"/>
</dbReference>
<evidence type="ECO:0000259" key="3">
    <source>
        <dbReference type="Pfam" id="PF19335"/>
    </source>
</evidence>
<evidence type="ECO:0000259" key="4">
    <source>
        <dbReference type="Pfam" id="PF25869"/>
    </source>
</evidence>
<dbReference type="NCBIfam" id="TIGR01730">
    <property type="entry name" value="RND_mfp"/>
    <property type="match status" value="1"/>
</dbReference>
<reference evidence="7 8" key="1">
    <citation type="submission" date="2018-08" db="EMBL/GenBank/DDBJ databases">
        <title>Vibrio isolated from the Eastern China Marginal Seas.</title>
        <authorList>
            <person name="Li Y."/>
        </authorList>
    </citation>
    <scope>NUCLEOTIDE SEQUENCE [LARGE SCALE GENOMIC DNA]</scope>
    <source>
        <strain evidence="7 8">BEI233</strain>
    </source>
</reference>
<dbReference type="InterPro" id="IPR058791">
    <property type="entry name" value="3HB_CusB"/>
</dbReference>
<evidence type="ECO:0000313" key="8">
    <source>
        <dbReference type="Proteomes" id="UP000273252"/>
    </source>
</evidence>
<feature type="domain" description="CusB-like three alpha-helical bundle" evidence="4">
    <location>
        <begin position="182"/>
        <end position="229"/>
    </location>
</feature>
<dbReference type="Pfam" id="PF19335">
    <property type="entry name" value="HMBD"/>
    <property type="match status" value="1"/>
</dbReference>
<evidence type="ECO:0000313" key="7">
    <source>
        <dbReference type="EMBL" id="RJX72980.1"/>
    </source>
</evidence>
<dbReference type="GO" id="GO:0022857">
    <property type="term" value="F:transmembrane transporter activity"/>
    <property type="evidence" value="ECO:0007669"/>
    <property type="project" value="InterPro"/>
</dbReference>
<dbReference type="InterPro" id="IPR058790">
    <property type="entry name" value="BSH_CusB"/>
</dbReference>
<dbReference type="GO" id="GO:0030288">
    <property type="term" value="C:outer membrane-bounded periplasmic space"/>
    <property type="evidence" value="ECO:0007669"/>
    <property type="project" value="TreeGrafter"/>
</dbReference>
<sequence length="609" mass="67088">MSTHTKTNQTSKHITKIAPVALLIGIALGVGISQSSAFNGLLHPIMGMDTQVAQESSSSEDDAPLYWVAPMDPNYQRDKPGKSPMGMDLIPVYASDLGNKGDKAGTVKISPSVENNLGVKTTQVAWNTLSPRIETVGYIAFDESQLWQTNVRVAGWVEKLFINAVGERVQKGDVLFTLYSPEVVKAQEELLNAYRTGRSGLVTGATERLVTLGVDRSQITQIVKRGKATQTIEVKAVADGIIASLNIREGGYLSPAQAVISAGPLNEVWVDAEVFERQAQWMKAGTDATMTLDAIPGKTWQGSIDYVYPILDPKTRTLRVRLKFPNPDGELKPNMFANIALQPVSEQSVLTVPRSSVIRAGGMTRVVLAEGNGKYRSTRIEIGKEAGDLIEVSGGLNEQDRIVTSAHFLIDSESSQSADLSRISMRNDHQTSSPLETVWAKGQITDVMQGHRMLTINHQPVPEWNWPGMVMNFTFADSVMLSDKQWQELQRGQTIEFEMAKTPDGQYQIVDFRFNNSKSNKDAIATEVWVDGSITMLMADFDMITLSHSAIPQWDWQAGEMNFTVGSSIDLSGLSEGQKLRFLVAKNGSEFSLERIETQNTESDHKEEM</sequence>
<dbReference type="OrthoDB" id="9806939at2"/>
<dbReference type="GO" id="GO:0046914">
    <property type="term" value="F:transition metal ion binding"/>
    <property type="evidence" value="ECO:0007669"/>
    <property type="project" value="TreeGrafter"/>
</dbReference>
<proteinExistence type="inferred from homology"/>
<dbReference type="Gene3D" id="2.40.30.170">
    <property type="match status" value="1"/>
</dbReference>
<evidence type="ECO:0000259" key="6">
    <source>
        <dbReference type="Pfam" id="PF25954"/>
    </source>
</evidence>
<dbReference type="InterPro" id="IPR051909">
    <property type="entry name" value="MFP_Cation_Efflux"/>
</dbReference>
<dbReference type="InterPro" id="IPR045800">
    <property type="entry name" value="HMBD"/>
</dbReference>